<dbReference type="InterPro" id="IPR036291">
    <property type="entry name" value="NAD(P)-bd_dom_sf"/>
</dbReference>
<proteinExistence type="predicted"/>
<dbReference type="SUPFAM" id="SSF51735">
    <property type="entry name" value="NAD(P)-binding Rossmann-fold domains"/>
    <property type="match status" value="1"/>
</dbReference>
<dbReference type="SUPFAM" id="SSF55347">
    <property type="entry name" value="Glyceraldehyde-3-phosphate dehydrogenase-like, C-terminal domain"/>
    <property type="match status" value="1"/>
</dbReference>
<name>A0ABT9WV70_9BACI</name>
<gene>
    <name evidence="4" type="ORF">J2S08_003082</name>
</gene>
<evidence type="ECO:0000313" key="5">
    <source>
        <dbReference type="Proteomes" id="UP001223586"/>
    </source>
</evidence>
<organism evidence="4 5">
    <name type="scientific">Bacillus chungangensis</name>
    <dbReference type="NCBI Taxonomy" id="587633"/>
    <lineage>
        <taxon>Bacteria</taxon>
        <taxon>Bacillati</taxon>
        <taxon>Bacillota</taxon>
        <taxon>Bacilli</taxon>
        <taxon>Bacillales</taxon>
        <taxon>Bacillaceae</taxon>
        <taxon>Bacillus</taxon>
    </lineage>
</organism>
<dbReference type="Gene3D" id="3.40.50.720">
    <property type="entry name" value="NAD(P)-binding Rossmann-like Domain"/>
    <property type="match status" value="1"/>
</dbReference>
<evidence type="ECO:0000256" key="1">
    <source>
        <dbReference type="ARBA" id="ARBA00023002"/>
    </source>
</evidence>
<dbReference type="Proteomes" id="UP001223586">
    <property type="component" value="Unassembled WGS sequence"/>
</dbReference>
<feature type="domain" description="GFO/IDH/MocA-like oxidoreductase" evidence="3">
    <location>
        <begin position="139"/>
        <end position="253"/>
    </location>
</feature>
<protein>
    <submittedName>
        <fullName evidence="4">Dehydrogenase</fullName>
    </submittedName>
</protein>
<evidence type="ECO:0000313" key="4">
    <source>
        <dbReference type="EMBL" id="MDQ0177203.1"/>
    </source>
</evidence>
<keyword evidence="5" id="KW-1185">Reference proteome</keyword>
<dbReference type="InterPro" id="IPR055170">
    <property type="entry name" value="GFO_IDH_MocA-like_dom"/>
</dbReference>
<dbReference type="Gene3D" id="3.30.360.10">
    <property type="entry name" value="Dihydrodipicolinate Reductase, domain 2"/>
    <property type="match status" value="1"/>
</dbReference>
<dbReference type="RefSeq" id="WP_307230998.1">
    <property type="nucleotide sequence ID" value="NZ_JAUSTT010000020.1"/>
</dbReference>
<evidence type="ECO:0000259" key="2">
    <source>
        <dbReference type="Pfam" id="PF01408"/>
    </source>
</evidence>
<feature type="domain" description="Gfo/Idh/MocA-like oxidoreductase N-terminal" evidence="2">
    <location>
        <begin position="8"/>
        <end position="122"/>
    </location>
</feature>
<sequence>MKEKQQLQVGIIGLGAVGERLLRKFHEHRQTNVKAICDTNKELLLEFSKQLDQAATYTDYKEMLADPAIDLVYIAVPPTYHHAMAVDVLAAGKHILCEKPLANSYKEAKEMWELADQANVVHAIHFPLPYSNEVNTFIEKIKSGQIGKIKRVELSMHFSKWPREWQQNPWIGTREQGGFIREITPHYLQLILELCGDIESVASFVDYPSNLEACETGVIARLQAKDGTVILIDGLSGIGQKDDIAFTFYGEKRVLTLRNWRQLEEQTLDKPSQLLEVESNDHHHLLVTSIVEAIEGKSAKIISFKEGFAVQKVLEKLLKNG</sequence>
<dbReference type="Pfam" id="PF01408">
    <property type="entry name" value="GFO_IDH_MocA"/>
    <property type="match status" value="1"/>
</dbReference>
<accession>A0ABT9WV70</accession>
<evidence type="ECO:0000259" key="3">
    <source>
        <dbReference type="Pfam" id="PF22725"/>
    </source>
</evidence>
<keyword evidence="1" id="KW-0560">Oxidoreductase</keyword>
<dbReference type="InterPro" id="IPR050463">
    <property type="entry name" value="Gfo/Idh/MocA_oxidrdct_glycsds"/>
</dbReference>
<dbReference type="PANTHER" id="PTHR43818:SF11">
    <property type="entry name" value="BCDNA.GH03377"/>
    <property type="match status" value="1"/>
</dbReference>
<reference evidence="4 5" key="1">
    <citation type="submission" date="2023-07" db="EMBL/GenBank/DDBJ databases">
        <title>Genomic Encyclopedia of Type Strains, Phase IV (KMG-IV): sequencing the most valuable type-strain genomes for metagenomic binning, comparative biology and taxonomic classification.</title>
        <authorList>
            <person name="Goeker M."/>
        </authorList>
    </citation>
    <scope>NUCLEOTIDE SEQUENCE [LARGE SCALE GENOMIC DNA]</scope>
    <source>
        <strain evidence="4 5">DSM 23837</strain>
    </source>
</reference>
<dbReference type="PANTHER" id="PTHR43818">
    <property type="entry name" value="BCDNA.GH03377"/>
    <property type="match status" value="1"/>
</dbReference>
<dbReference type="Pfam" id="PF22725">
    <property type="entry name" value="GFO_IDH_MocA_C3"/>
    <property type="match status" value="1"/>
</dbReference>
<dbReference type="InterPro" id="IPR000683">
    <property type="entry name" value="Gfo/Idh/MocA-like_OxRdtase_N"/>
</dbReference>
<dbReference type="EMBL" id="JAUSTT010000020">
    <property type="protein sequence ID" value="MDQ0177203.1"/>
    <property type="molecule type" value="Genomic_DNA"/>
</dbReference>
<comment type="caution">
    <text evidence="4">The sequence shown here is derived from an EMBL/GenBank/DDBJ whole genome shotgun (WGS) entry which is preliminary data.</text>
</comment>